<feature type="compositionally biased region" description="Basic and acidic residues" evidence="1">
    <location>
        <begin position="42"/>
        <end position="52"/>
    </location>
</feature>
<dbReference type="EMBL" id="AVOT02070451">
    <property type="protein sequence ID" value="MBW0561054.1"/>
    <property type="molecule type" value="Genomic_DNA"/>
</dbReference>
<protein>
    <submittedName>
        <fullName evidence="2">Uncharacterized protein</fullName>
    </submittedName>
</protein>
<evidence type="ECO:0000256" key="1">
    <source>
        <dbReference type="SAM" id="MobiDB-lite"/>
    </source>
</evidence>
<comment type="caution">
    <text evidence="2">The sequence shown here is derived from an EMBL/GenBank/DDBJ whole genome shotgun (WGS) entry which is preliminary data.</text>
</comment>
<evidence type="ECO:0000313" key="2">
    <source>
        <dbReference type="EMBL" id="MBW0561054.1"/>
    </source>
</evidence>
<feature type="compositionally biased region" description="Polar residues" evidence="1">
    <location>
        <begin position="90"/>
        <end position="104"/>
    </location>
</feature>
<dbReference type="Proteomes" id="UP000765509">
    <property type="component" value="Unassembled WGS sequence"/>
</dbReference>
<dbReference type="AlphaFoldDB" id="A0A9Q3JFV5"/>
<feature type="region of interest" description="Disordered" evidence="1">
    <location>
        <begin position="78"/>
        <end position="104"/>
    </location>
</feature>
<accession>A0A9Q3JFV5</accession>
<gene>
    <name evidence="2" type="ORF">O181_100769</name>
</gene>
<name>A0A9Q3JFV5_9BASI</name>
<proteinExistence type="predicted"/>
<reference evidence="2" key="1">
    <citation type="submission" date="2021-03" db="EMBL/GenBank/DDBJ databases">
        <title>Draft genome sequence of rust myrtle Austropuccinia psidii MF-1, a brazilian biotype.</title>
        <authorList>
            <person name="Quecine M.C."/>
            <person name="Pachon D.M.R."/>
            <person name="Bonatelli M.L."/>
            <person name="Correr F.H."/>
            <person name="Franceschini L.M."/>
            <person name="Leite T.F."/>
            <person name="Margarido G.R.A."/>
            <person name="Almeida C.A."/>
            <person name="Ferrarezi J.A."/>
            <person name="Labate C.A."/>
        </authorList>
    </citation>
    <scope>NUCLEOTIDE SEQUENCE</scope>
    <source>
        <strain evidence="2">MF-1</strain>
    </source>
</reference>
<feature type="region of interest" description="Disordered" evidence="1">
    <location>
        <begin position="24"/>
        <end position="52"/>
    </location>
</feature>
<keyword evidence="3" id="KW-1185">Reference proteome</keyword>
<evidence type="ECO:0000313" key="3">
    <source>
        <dbReference type="Proteomes" id="UP000765509"/>
    </source>
</evidence>
<organism evidence="2 3">
    <name type="scientific">Austropuccinia psidii MF-1</name>
    <dbReference type="NCBI Taxonomy" id="1389203"/>
    <lineage>
        <taxon>Eukaryota</taxon>
        <taxon>Fungi</taxon>
        <taxon>Dikarya</taxon>
        <taxon>Basidiomycota</taxon>
        <taxon>Pucciniomycotina</taxon>
        <taxon>Pucciniomycetes</taxon>
        <taxon>Pucciniales</taxon>
        <taxon>Sphaerophragmiaceae</taxon>
        <taxon>Austropuccinia</taxon>
    </lineage>
</organism>
<sequence>MSKLCGNPLQAPVAHNVQATYSAVEPSEHNGPPIPGLSQPSKPHEDALTCEHEPEVALTQSMEEPFGYYFHLGNNHQQYAHQLPPPSAPKNPTASSPHSHNEAQQEFTNLQPTLIIPKAIIHDSINQILLEHHQFLQMIPFVDATHQNEMHREFWEELNTRLGQAVKAYPKEDINGIVSRFFKK</sequence>